<evidence type="ECO:0000313" key="2">
    <source>
        <dbReference type="Proteomes" id="UP001162131"/>
    </source>
</evidence>
<organism evidence="1 2">
    <name type="scientific">Blepharisma stoltei</name>
    <dbReference type="NCBI Taxonomy" id="1481888"/>
    <lineage>
        <taxon>Eukaryota</taxon>
        <taxon>Sar</taxon>
        <taxon>Alveolata</taxon>
        <taxon>Ciliophora</taxon>
        <taxon>Postciliodesmatophora</taxon>
        <taxon>Heterotrichea</taxon>
        <taxon>Heterotrichida</taxon>
        <taxon>Blepharismidae</taxon>
        <taxon>Blepharisma</taxon>
    </lineage>
</organism>
<dbReference type="AlphaFoldDB" id="A0AAU9I3A5"/>
<evidence type="ECO:0000313" key="1">
    <source>
        <dbReference type="EMBL" id="CAG9309873.1"/>
    </source>
</evidence>
<reference evidence="1" key="1">
    <citation type="submission" date="2021-09" db="EMBL/GenBank/DDBJ databases">
        <authorList>
            <consortium name="AG Swart"/>
            <person name="Singh M."/>
            <person name="Singh A."/>
            <person name="Seah K."/>
            <person name="Emmerich C."/>
        </authorList>
    </citation>
    <scope>NUCLEOTIDE SEQUENCE</scope>
    <source>
        <strain evidence="1">ATCC30299</strain>
    </source>
</reference>
<accession>A0AAU9I3A5</accession>
<dbReference type="EMBL" id="CAJZBQ010000001">
    <property type="protein sequence ID" value="CAG9309873.1"/>
    <property type="molecule type" value="Genomic_DNA"/>
</dbReference>
<protein>
    <submittedName>
        <fullName evidence="1">Uncharacterized protein</fullName>
    </submittedName>
</protein>
<sequence>MTDVFIITVPKALEIEESLIIIKLRLKFSDTIHCKNSDNEFELQTSAKRIKESEKMNKRLIKSRKQ</sequence>
<proteinExistence type="predicted"/>
<dbReference type="Proteomes" id="UP001162131">
    <property type="component" value="Unassembled WGS sequence"/>
</dbReference>
<keyword evidence="2" id="KW-1185">Reference proteome</keyword>
<name>A0AAU9I3A5_9CILI</name>
<comment type="caution">
    <text evidence="1">The sequence shown here is derived from an EMBL/GenBank/DDBJ whole genome shotgun (WGS) entry which is preliminary data.</text>
</comment>
<gene>
    <name evidence="1" type="ORF">BSTOLATCC_MIC88</name>
</gene>